<protein>
    <submittedName>
        <fullName evidence="2">Cytosolic protein</fullName>
    </submittedName>
</protein>
<feature type="region of interest" description="Disordered" evidence="1">
    <location>
        <begin position="19"/>
        <end position="97"/>
    </location>
</feature>
<evidence type="ECO:0000256" key="1">
    <source>
        <dbReference type="SAM" id="MobiDB-lite"/>
    </source>
</evidence>
<dbReference type="EMBL" id="JAUCEY010000008">
    <property type="protein sequence ID" value="MDM5451560.1"/>
    <property type="molecule type" value="Genomic_DNA"/>
</dbReference>
<reference evidence="2" key="1">
    <citation type="submission" date="2023-06" db="EMBL/GenBank/DDBJ databases">
        <title>Comparative genomics of Bacillaceae isolates and their secondary metabolite potential.</title>
        <authorList>
            <person name="Song L."/>
            <person name="Nielsen L.J."/>
            <person name="Mohite O."/>
            <person name="Xu X."/>
            <person name="Weber T."/>
            <person name="Kovacs A.T."/>
        </authorList>
    </citation>
    <scope>NUCLEOTIDE SEQUENCE</scope>
    <source>
        <strain evidence="2">D8_B_37</strain>
    </source>
</reference>
<name>A0AAW7IC72_9BACI</name>
<feature type="compositionally biased region" description="Basic and acidic residues" evidence="1">
    <location>
        <begin position="78"/>
        <end position="89"/>
    </location>
</feature>
<dbReference type="Proteomes" id="UP001234602">
    <property type="component" value="Unassembled WGS sequence"/>
</dbReference>
<accession>A0AAW7IC72</accession>
<dbReference type="RefSeq" id="WP_061465474.1">
    <property type="nucleotide sequence ID" value="NZ_CP011008.1"/>
</dbReference>
<gene>
    <name evidence="2" type="ORF">QUF89_04870</name>
</gene>
<sequence length="97" mass="11337">MGKEEEIYHDFSNVEKQRDYLIPEEFPEGPFGSSRAKDEPVQNKNTPWQEGQRYQSAFNFENKSLHEDLPRKYPGAHPTHDDPENHEQPPYKGYGSS</sequence>
<feature type="compositionally biased region" description="Polar residues" evidence="1">
    <location>
        <begin position="42"/>
        <end position="62"/>
    </location>
</feature>
<proteinExistence type="predicted"/>
<evidence type="ECO:0000313" key="2">
    <source>
        <dbReference type="EMBL" id="MDM5451560.1"/>
    </source>
</evidence>
<evidence type="ECO:0000313" key="3">
    <source>
        <dbReference type="Proteomes" id="UP001234602"/>
    </source>
</evidence>
<dbReference type="KEGG" id="bsj:UP17_23070"/>
<comment type="caution">
    <text evidence="2">The sequence shown here is derived from an EMBL/GenBank/DDBJ whole genome shotgun (WGS) entry which is preliminary data.</text>
</comment>
<dbReference type="AlphaFoldDB" id="A0AAW7IC72"/>
<organism evidence="2 3">
    <name type="scientific">Peribacillus simplex</name>
    <dbReference type="NCBI Taxonomy" id="1478"/>
    <lineage>
        <taxon>Bacteria</taxon>
        <taxon>Bacillati</taxon>
        <taxon>Bacillota</taxon>
        <taxon>Bacilli</taxon>
        <taxon>Bacillales</taxon>
        <taxon>Bacillaceae</taxon>
        <taxon>Peribacillus</taxon>
    </lineage>
</organism>